<gene>
    <name evidence="2" type="ORF">ES288_D04G129100v1</name>
</gene>
<feature type="transmembrane region" description="Helical" evidence="1">
    <location>
        <begin position="76"/>
        <end position="97"/>
    </location>
</feature>
<protein>
    <recommendedName>
        <fullName evidence="4">Transmembrane protein</fullName>
    </recommendedName>
</protein>
<evidence type="ECO:0008006" key="4">
    <source>
        <dbReference type="Google" id="ProtNLM"/>
    </source>
</evidence>
<name>A0A5D2CVU0_GOSDA</name>
<reference evidence="2 3" key="1">
    <citation type="submission" date="2019-06" db="EMBL/GenBank/DDBJ databases">
        <title>WGS assembly of Gossypium darwinii.</title>
        <authorList>
            <person name="Chen Z.J."/>
            <person name="Sreedasyam A."/>
            <person name="Ando A."/>
            <person name="Song Q."/>
            <person name="De L."/>
            <person name="Hulse-Kemp A."/>
            <person name="Ding M."/>
            <person name="Ye W."/>
            <person name="Kirkbride R."/>
            <person name="Jenkins J."/>
            <person name="Plott C."/>
            <person name="Lovell J."/>
            <person name="Lin Y.-M."/>
            <person name="Vaughn R."/>
            <person name="Liu B."/>
            <person name="Li W."/>
            <person name="Simpson S."/>
            <person name="Scheffler B."/>
            <person name="Saski C."/>
            <person name="Grover C."/>
            <person name="Hu G."/>
            <person name="Conover J."/>
            <person name="Carlson J."/>
            <person name="Shu S."/>
            <person name="Boston L."/>
            <person name="Williams M."/>
            <person name="Peterson D."/>
            <person name="Mcgee K."/>
            <person name="Jones D."/>
            <person name="Wendel J."/>
            <person name="Stelly D."/>
            <person name="Grimwood J."/>
            <person name="Schmutz J."/>
        </authorList>
    </citation>
    <scope>NUCLEOTIDE SEQUENCE [LARGE SCALE GENOMIC DNA]</scope>
    <source>
        <strain evidence="2">1808015.09</strain>
    </source>
</reference>
<organism evidence="2 3">
    <name type="scientific">Gossypium darwinii</name>
    <name type="common">Darwin's cotton</name>
    <name type="synonym">Gossypium barbadense var. darwinii</name>
    <dbReference type="NCBI Taxonomy" id="34276"/>
    <lineage>
        <taxon>Eukaryota</taxon>
        <taxon>Viridiplantae</taxon>
        <taxon>Streptophyta</taxon>
        <taxon>Embryophyta</taxon>
        <taxon>Tracheophyta</taxon>
        <taxon>Spermatophyta</taxon>
        <taxon>Magnoliopsida</taxon>
        <taxon>eudicotyledons</taxon>
        <taxon>Gunneridae</taxon>
        <taxon>Pentapetalae</taxon>
        <taxon>rosids</taxon>
        <taxon>malvids</taxon>
        <taxon>Malvales</taxon>
        <taxon>Malvaceae</taxon>
        <taxon>Malvoideae</taxon>
        <taxon>Gossypium</taxon>
    </lineage>
</organism>
<keyword evidence="1" id="KW-0472">Membrane</keyword>
<keyword evidence="3" id="KW-1185">Reference proteome</keyword>
<dbReference type="EMBL" id="CM017704">
    <property type="protein sequence ID" value="TYG73777.1"/>
    <property type="molecule type" value="Genomic_DNA"/>
</dbReference>
<dbReference type="Proteomes" id="UP000323506">
    <property type="component" value="Chromosome D04"/>
</dbReference>
<keyword evidence="1" id="KW-1133">Transmembrane helix</keyword>
<proteinExistence type="predicted"/>
<feature type="transmembrane region" description="Helical" evidence="1">
    <location>
        <begin position="41"/>
        <end position="64"/>
    </location>
</feature>
<keyword evidence="1" id="KW-0812">Transmembrane</keyword>
<sequence>MRCCQVQHQILTACLVKYIGYRCCFSLPSLFYPPDRLSLSVFYFFLLVSTFSADLLPLSLNLFFSFSLQHNLRLAFSTFSFLFLSVTLSLALSWWVFKLLQLKGSMHEDIGRLPSFISYCFC</sequence>
<accession>A0A5D2CVU0</accession>
<evidence type="ECO:0000256" key="1">
    <source>
        <dbReference type="SAM" id="Phobius"/>
    </source>
</evidence>
<evidence type="ECO:0000313" key="3">
    <source>
        <dbReference type="Proteomes" id="UP000323506"/>
    </source>
</evidence>
<evidence type="ECO:0000313" key="2">
    <source>
        <dbReference type="EMBL" id="TYG73777.1"/>
    </source>
</evidence>
<dbReference type="AlphaFoldDB" id="A0A5D2CVU0"/>